<evidence type="ECO:0000313" key="2">
    <source>
        <dbReference type="Proteomes" id="UP000284514"/>
    </source>
</evidence>
<name>A0A414BCB4_BACUN</name>
<dbReference type="Pfam" id="PF13589">
    <property type="entry name" value="HATPase_c_3"/>
    <property type="match status" value="1"/>
</dbReference>
<keyword evidence="1" id="KW-0067">ATP-binding</keyword>
<dbReference type="AlphaFoldDB" id="A0A414BCB4"/>
<dbReference type="SUPFAM" id="SSF55874">
    <property type="entry name" value="ATPase domain of HSP90 chaperone/DNA topoisomerase II/histidine kinase"/>
    <property type="match status" value="1"/>
</dbReference>
<keyword evidence="1" id="KW-0547">Nucleotide-binding</keyword>
<dbReference type="Gene3D" id="3.30.565.10">
    <property type="entry name" value="Histidine kinase-like ATPase, C-terminal domain"/>
    <property type="match status" value="1"/>
</dbReference>
<sequence length="627" mass="72898">MKINIKQAVKLFFANPSLEMVYFEAIANSIDADATDIQIQISIKGFNKPDTLVVKIMDNGVGFTDERFDKFSKLLEVDEDSHKGVGRLVFLSYFKNIDILSCYGKQCRSFTFSNDFDEKSIVKNIECDKHETVLTLKNYYLTKIKSHDYLKPTSLKNRILEEFYPKLYLLKQEHKHLKITISLKVEEPNFKQQFITSSATIDTAEMSDLEVVDVDAPYLDMFDKMKLHYTIKENKIDNTIITAICVDGRTYKMDIIAPENIPTGYDIIFLLYSDIFKGQVNASRQELTMNESVLKTVKSLFRKKVAELLTTKIPIIKNRNKEIKKSFVNRYPHLLGYFEEDTIGFISRNDAIKNAQDKFFKAQKEVLDASGYSDERYEKTLEMSSRTLTEYVLYRQIIINKLKQIKPENSEADIHSLIVPMKKKLEKSNFMSDLYSNNAWLLDDKYMTYSTILSDKDMSELIDVITEGEEKSQDDSRPDIALVFSGNPQAKQKVDVVIIELKKKGLKLAKNEEVISQLRQRARRLMKYYNDKIQRIWFYGIVEFNDELKISILEDKYNALYSNGSVYYKSIDVMTDLATQKTIPAGIYLMDMNSFINDADIRNSTFLKVIKCHFTKEEKEKEEDKNK</sequence>
<dbReference type="GO" id="GO:0005524">
    <property type="term" value="F:ATP binding"/>
    <property type="evidence" value="ECO:0007669"/>
    <property type="project" value="UniProtKB-KW"/>
</dbReference>
<reference evidence="1 2" key="1">
    <citation type="submission" date="2018-08" db="EMBL/GenBank/DDBJ databases">
        <title>A genome reference for cultivated species of the human gut microbiota.</title>
        <authorList>
            <person name="Zou Y."/>
            <person name="Xue W."/>
            <person name="Luo G."/>
        </authorList>
    </citation>
    <scope>NUCLEOTIDE SEQUENCE [LARGE SCALE GENOMIC DNA]</scope>
    <source>
        <strain evidence="1 2">AM34-25</strain>
    </source>
</reference>
<evidence type="ECO:0000313" key="1">
    <source>
        <dbReference type="EMBL" id="RHC71807.1"/>
    </source>
</evidence>
<gene>
    <name evidence="1" type="ORF">DW831_16965</name>
</gene>
<protein>
    <submittedName>
        <fullName evidence="1">ATP-binding protein</fullName>
    </submittedName>
</protein>
<dbReference type="Proteomes" id="UP000284514">
    <property type="component" value="Unassembled WGS sequence"/>
</dbReference>
<accession>A0A414BCB4</accession>
<comment type="caution">
    <text evidence="1">The sequence shown here is derived from an EMBL/GenBank/DDBJ whole genome shotgun (WGS) entry which is preliminary data.</text>
</comment>
<dbReference type="InterPro" id="IPR036890">
    <property type="entry name" value="HATPase_C_sf"/>
</dbReference>
<organism evidence="1 2">
    <name type="scientific">Bacteroides uniformis</name>
    <dbReference type="NCBI Taxonomy" id="820"/>
    <lineage>
        <taxon>Bacteria</taxon>
        <taxon>Pseudomonadati</taxon>
        <taxon>Bacteroidota</taxon>
        <taxon>Bacteroidia</taxon>
        <taxon>Bacteroidales</taxon>
        <taxon>Bacteroidaceae</taxon>
        <taxon>Bacteroides</taxon>
    </lineage>
</organism>
<proteinExistence type="predicted"/>
<dbReference type="EMBL" id="QSIF01000035">
    <property type="protein sequence ID" value="RHC71807.1"/>
    <property type="molecule type" value="Genomic_DNA"/>
</dbReference>